<keyword evidence="2" id="KW-1185">Reference proteome</keyword>
<evidence type="ECO:0000313" key="1">
    <source>
        <dbReference type="EMBL" id="CCB55265.1"/>
    </source>
</evidence>
<gene>
    <name evidence="1" type="ordered locus">VIT_08s0007g06220</name>
</gene>
<dbReference type="AlphaFoldDB" id="F6HLK9"/>
<proteinExistence type="predicted"/>
<dbReference type="Proteomes" id="UP000009183">
    <property type="component" value="Chromosome 8"/>
</dbReference>
<sequence length="47" mass="5290">MGETQEFSFSNQLVRVFIEDADLKSSLHPFHYASSPLLSVCISQCNL</sequence>
<dbReference type="InParanoid" id="F6HLK9"/>
<name>F6HLK9_VITVI</name>
<dbReference type="HOGENOM" id="CLU_3176480_0_0_1"/>
<organism evidence="1 2">
    <name type="scientific">Vitis vinifera</name>
    <name type="common">Grape</name>
    <dbReference type="NCBI Taxonomy" id="29760"/>
    <lineage>
        <taxon>Eukaryota</taxon>
        <taxon>Viridiplantae</taxon>
        <taxon>Streptophyta</taxon>
        <taxon>Embryophyta</taxon>
        <taxon>Tracheophyta</taxon>
        <taxon>Spermatophyta</taxon>
        <taxon>Magnoliopsida</taxon>
        <taxon>eudicotyledons</taxon>
        <taxon>Gunneridae</taxon>
        <taxon>Pentapetalae</taxon>
        <taxon>rosids</taxon>
        <taxon>Vitales</taxon>
        <taxon>Vitaceae</taxon>
        <taxon>Viteae</taxon>
        <taxon>Vitis</taxon>
    </lineage>
</organism>
<evidence type="ECO:0000313" key="2">
    <source>
        <dbReference type="Proteomes" id="UP000009183"/>
    </source>
</evidence>
<reference evidence="2" key="1">
    <citation type="journal article" date="2007" name="Nature">
        <title>The grapevine genome sequence suggests ancestral hexaploidization in major angiosperm phyla.</title>
        <authorList>
            <consortium name="The French-Italian Public Consortium for Grapevine Genome Characterization."/>
            <person name="Jaillon O."/>
            <person name="Aury J.-M."/>
            <person name="Noel B."/>
            <person name="Policriti A."/>
            <person name="Clepet C."/>
            <person name="Casagrande A."/>
            <person name="Choisne N."/>
            <person name="Aubourg S."/>
            <person name="Vitulo N."/>
            <person name="Jubin C."/>
            <person name="Vezzi A."/>
            <person name="Legeai F."/>
            <person name="Hugueney P."/>
            <person name="Dasilva C."/>
            <person name="Horner D."/>
            <person name="Mica E."/>
            <person name="Jublot D."/>
            <person name="Poulain J."/>
            <person name="Bruyere C."/>
            <person name="Billault A."/>
            <person name="Segurens B."/>
            <person name="Gouyvenoux M."/>
            <person name="Ugarte E."/>
            <person name="Cattonaro F."/>
            <person name="Anthouard V."/>
            <person name="Vico V."/>
            <person name="Del Fabbro C."/>
            <person name="Alaux M."/>
            <person name="Di Gaspero G."/>
            <person name="Dumas V."/>
            <person name="Felice N."/>
            <person name="Paillard S."/>
            <person name="Juman I."/>
            <person name="Moroldo M."/>
            <person name="Scalabrin S."/>
            <person name="Canaguier A."/>
            <person name="Le Clainche I."/>
            <person name="Malacrida G."/>
            <person name="Durand E."/>
            <person name="Pesole G."/>
            <person name="Laucou V."/>
            <person name="Chatelet P."/>
            <person name="Merdinoglu D."/>
            <person name="Delledonne M."/>
            <person name="Pezzotti M."/>
            <person name="Lecharny A."/>
            <person name="Scarpelli C."/>
            <person name="Artiguenave F."/>
            <person name="Pe M.E."/>
            <person name="Valle G."/>
            <person name="Morgante M."/>
            <person name="Caboche M."/>
            <person name="Adam-Blondon A.-F."/>
            <person name="Weissenbach J."/>
            <person name="Quetier F."/>
            <person name="Wincker P."/>
        </authorList>
    </citation>
    <scope>NUCLEOTIDE SEQUENCE [LARGE SCALE GENOMIC DNA]</scope>
    <source>
        <strain evidence="2">cv. Pinot noir / PN40024</strain>
    </source>
</reference>
<protein>
    <submittedName>
        <fullName evidence="1">Uncharacterized protein</fullName>
    </submittedName>
</protein>
<accession>F6HLK9</accession>
<dbReference type="EMBL" id="FN595991">
    <property type="protein sequence ID" value="CCB55265.1"/>
    <property type="molecule type" value="Genomic_DNA"/>
</dbReference>
<dbReference type="PaxDb" id="29760-VIT_08s0007g06220.t01"/>